<name>A0A917E706_9FLAO</name>
<accession>A0A917E706</accession>
<dbReference type="EMBL" id="BMGL01000005">
    <property type="protein sequence ID" value="GGE10937.1"/>
    <property type="molecule type" value="Genomic_DNA"/>
</dbReference>
<proteinExistence type="predicted"/>
<evidence type="ECO:0008006" key="3">
    <source>
        <dbReference type="Google" id="ProtNLM"/>
    </source>
</evidence>
<protein>
    <recommendedName>
        <fullName evidence="3">Glyoxalase</fullName>
    </recommendedName>
</protein>
<evidence type="ECO:0000313" key="2">
    <source>
        <dbReference type="Proteomes" id="UP000599688"/>
    </source>
</evidence>
<sequence>MKNRDEYLRSIRPELKKAKVKPDTLAHEAFQNNTLRPIAKFQNDLLAEVFKVYIKYRKNKFYGLNLENKQTYIEDAVKKDAKLRRQLQGVFIGLFTIEEYEVYSSDYKAYNKRINNLCIERLKSQLQLFEA</sequence>
<dbReference type="AlphaFoldDB" id="A0A917E706"/>
<gene>
    <name evidence="1" type="ORF">GCM10010831_10500</name>
</gene>
<comment type="caution">
    <text evidence="1">The sequence shown here is derived from an EMBL/GenBank/DDBJ whole genome shotgun (WGS) entry which is preliminary data.</text>
</comment>
<evidence type="ECO:0000313" key="1">
    <source>
        <dbReference type="EMBL" id="GGE10937.1"/>
    </source>
</evidence>
<dbReference type="Proteomes" id="UP000599688">
    <property type="component" value="Unassembled WGS sequence"/>
</dbReference>
<keyword evidence="2" id="KW-1185">Reference proteome</keyword>
<dbReference type="RefSeq" id="WP_188405755.1">
    <property type="nucleotide sequence ID" value="NZ_BMGL01000005.1"/>
</dbReference>
<reference evidence="1 2" key="1">
    <citation type="journal article" date="2014" name="Int. J. Syst. Evol. Microbiol.">
        <title>Complete genome sequence of Corynebacterium casei LMG S-19264T (=DSM 44701T), isolated from a smear-ripened cheese.</title>
        <authorList>
            <consortium name="US DOE Joint Genome Institute (JGI-PGF)"/>
            <person name="Walter F."/>
            <person name="Albersmeier A."/>
            <person name="Kalinowski J."/>
            <person name="Ruckert C."/>
        </authorList>
    </citation>
    <scope>NUCLEOTIDE SEQUENCE [LARGE SCALE GENOMIC DNA]</scope>
    <source>
        <strain evidence="1 2">CGMCC 1.12925</strain>
    </source>
</reference>
<organism evidence="1 2">
    <name type="scientific">Psychroflexus salis</name>
    <dbReference type="NCBI Taxonomy" id="1526574"/>
    <lineage>
        <taxon>Bacteria</taxon>
        <taxon>Pseudomonadati</taxon>
        <taxon>Bacteroidota</taxon>
        <taxon>Flavobacteriia</taxon>
        <taxon>Flavobacteriales</taxon>
        <taxon>Flavobacteriaceae</taxon>
        <taxon>Psychroflexus</taxon>
    </lineage>
</organism>